<dbReference type="AlphaFoldDB" id="A0A0F9UFG0"/>
<name>A0A0F9UFG0_9ZZZZ</name>
<reference evidence="1" key="1">
    <citation type="journal article" date="2015" name="Nature">
        <title>Complex archaea that bridge the gap between prokaryotes and eukaryotes.</title>
        <authorList>
            <person name="Spang A."/>
            <person name="Saw J.H."/>
            <person name="Jorgensen S.L."/>
            <person name="Zaremba-Niedzwiedzka K."/>
            <person name="Martijn J."/>
            <person name="Lind A.E."/>
            <person name="van Eijk R."/>
            <person name="Schleper C."/>
            <person name="Guy L."/>
            <person name="Ettema T.J."/>
        </authorList>
    </citation>
    <scope>NUCLEOTIDE SEQUENCE</scope>
</reference>
<protein>
    <submittedName>
        <fullName evidence="1">Uncharacterized protein</fullName>
    </submittedName>
</protein>
<comment type="caution">
    <text evidence="1">The sequence shown here is derived from an EMBL/GenBank/DDBJ whole genome shotgun (WGS) entry which is preliminary data.</text>
</comment>
<sequence>MKFHLIPAAALITALAGTAFAQEWSHAAPGMGQFEGLLETEDGAMGINYACAESYSQVGFKANGVHVAAGVSTISVDGEQVAAGNTTYNSKWDATSFTNRTEAEWGPKLKDAHNKLVQALAEGSEAVWTTPSGESFTFSLKGSSNIVACLLQ</sequence>
<proteinExistence type="predicted"/>
<dbReference type="EMBL" id="LAZR01000110">
    <property type="protein sequence ID" value="KKN90394.1"/>
    <property type="molecule type" value="Genomic_DNA"/>
</dbReference>
<organism evidence="1">
    <name type="scientific">marine sediment metagenome</name>
    <dbReference type="NCBI Taxonomy" id="412755"/>
    <lineage>
        <taxon>unclassified sequences</taxon>
        <taxon>metagenomes</taxon>
        <taxon>ecological metagenomes</taxon>
    </lineage>
</organism>
<evidence type="ECO:0000313" key="1">
    <source>
        <dbReference type="EMBL" id="KKN90394.1"/>
    </source>
</evidence>
<accession>A0A0F9UFG0</accession>
<gene>
    <name evidence="1" type="ORF">LCGC14_0227630</name>
</gene>